<keyword evidence="2" id="KW-0560">Oxidoreductase</keyword>
<dbReference type="PANTHER" id="PTHR43976">
    <property type="entry name" value="SHORT CHAIN DEHYDROGENASE"/>
    <property type="match status" value="1"/>
</dbReference>
<dbReference type="SUPFAM" id="SSF51735">
    <property type="entry name" value="NAD(P)-binding Rossmann-fold domains"/>
    <property type="match status" value="1"/>
</dbReference>
<evidence type="ECO:0000256" key="2">
    <source>
        <dbReference type="ARBA" id="ARBA00023002"/>
    </source>
</evidence>
<dbReference type="Pfam" id="PF00106">
    <property type="entry name" value="adh_short"/>
    <property type="match status" value="1"/>
</dbReference>
<dbReference type="STRING" id="708197.A0A166PBQ6"/>
<dbReference type="EMBL" id="LFIV01000170">
    <property type="protein sequence ID" value="KZL66596.1"/>
    <property type="molecule type" value="Genomic_DNA"/>
</dbReference>
<evidence type="ECO:0000256" key="3">
    <source>
        <dbReference type="RuleBase" id="RU000363"/>
    </source>
</evidence>
<dbReference type="PANTHER" id="PTHR43976:SF16">
    <property type="entry name" value="SHORT-CHAIN DEHYDROGENASE_REDUCTASE FAMILY PROTEIN"/>
    <property type="match status" value="1"/>
</dbReference>
<dbReference type="AlphaFoldDB" id="A0A166PBQ6"/>
<proteinExistence type="inferred from homology"/>
<keyword evidence="5" id="KW-1185">Reference proteome</keyword>
<dbReference type="Gene3D" id="3.40.50.720">
    <property type="entry name" value="NAD(P)-binding Rossmann-like Domain"/>
    <property type="match status" value="1"/>
</dbReference>
<dbReference type="PRINTS" id="PR00080">
    <property type="entry name" value="SDRFAMILY"/>
</dbReference>
<evidence type="ECO:0000256" key="1">
    <source>
        <dbReference type="ARBA" id="ARBA00006484"/>
    </source>
</evidence>
<reference evidence="4 5" key="1">
    <citation type="submission" date="2015-06" db="EMBL/GenBank/DDBJ databases">
        <title>Survival trade-offs in plant roots during colonization by closely related pathogenic and mutualistic fungi.</title>
        <authorList>
            <person name="Hacquard S."/>
            <person name="Kracher B."/>
            <person name="Hiruma K."/>
            <person name="Weinman A."/>
            <person name="Muench P."/>
            <person name="Garrido Oter R."/>
            <person name="Ver Loren van Themaat E."/>
            <person name="Dallerey J.-F."/>
            <person name="Damm U."/>
            <person name="Henrissat B."/>
            <person name="Lespinet O."/>
            <person name="Thon M."/>
            <person name="Kemen E."/>
            <person name="McHardy A.C."/>
            <person name="Schulze-Lefert P."/>
            <person name="O'Connell R.J."/>
        </authorList>
    </citation>
    <scope>NUCLEOTIDE SEQUENCE [LARGE SCALE GENOMIC DNA]</scope>
    <source>
        <strain evidence="4 5">0861</strain>
    </source>
</reference>
<comment type="similarity">
    <text evidence="1 3">Belongs to the short-chain dehydrogenases/reductases (SDR) family.</text>
</comment>
<dbReference type="InterPro" id="IPR051911">
    <property type="entry name" value="SDR_oxidoreductase"/>
</dbReference>
<dbReference type="GO" id="GO:0016491">
    <property type="term" value="F:oxidoreductase activity"/>
    <property type="evidence" value="ECO:0007669"/>
    <property type="project" value="UniProtKB-KW"/>
</dbReference>
<evidence type="ECO:0000313" key="4">
    <source>
        <dbReference type="EMBL" id="KZL66596.1"/>
    </source>
</evidence>
<accession>A0A166PBQ6</accession>
<evidence type="ECO:0000313" key="5">
    <source>
        <dbReference type="Proteomes" id="UP000076552"/>
    </source>
</evidence>
<sequence>MNPVNTKPYKLPADASWFITGCSSGIGRELASLVANNPNHRLIATARNISSLSYLPDNNPNILKLVLDVASVTSVNKAFEASAAHFGANYHIDVLVNNAGYSLSGDTEAVTEQEMHDEIETLFFGTVRVALNAIQVMRQGKNHRGGLIYNISSVAGVCAFPGHAFYHAGKFAVEGWSESVSREMHPDWNIHFCIVEPGAIKTNFETTSKKRIRPHEAYAGEDMPARKLEGFVKQGLAAGVGVEPIEVAKVLVHVASRNQNVPLHLPLTSTALNLIRANLKGRLEELEVVQELSAIDQGKPQFKLG</sequence>
<protein>
    <submittedName>
        <fullName evidence="4">Short-chain dehydrogenase/reductase SDR</fullName>
    </submittedName>
</protein>
<dbReference type="PRINTS" id="PR00081">
    <property type="entry name" value="GDHRDH"/>
</dbReference>
<dbReference type="Proteomes" id="UP000076552">
    <property type="component" value="Unassembled WGS sequence"/>
</dbReference>
<organism evidence="4 5">
    <name type="scientific">Colletotrichum tofieldiae</name>
    <dbReference type="NCBI Taxonomy" id="708197"/>
    <lineage>
        <taxon>Eukaryota</taxon>
        <taxon>Fungi</taxon>
        <taxon>Dikarya</taxon>
        <taxon>Ascomycota</taxon>
        <taxon>Pezizomycotina</taxon>
        <taxon>Sordariomycetes</taxon>
        <taxon>Hypocreomycetidae</taxon>
        <taxon>Glomerellales</taxon>
        <taxon>Glomerellaceae</taxon>
        <taxon>Colletotrichum</taxon>
        <taxon>Colletotrichum spaethianum species complex</taxon>
    </lineage>
</organism>
<comment type="caution">
    <text evidence="4">The sequence shown here is derived from an EMBL/GenBank/DDBJ whole genome shotgun (WGS) entry which is preliminary data.</text>
</comment>
<dbReference type="InterPro" id="IPR036291">
    <property type="entry name" value="NAD(P)-bd_dom_sf"/>
</dbReference>
<dbReference type="InterPro" id="IPR002347">
    <property type="entry name" value="SDR_fam"/>
</dbReference>
<gene>
    <name evidence="4" type="ORF">CT0861_05187</name>
</gene>
<name>A0A166PBQ6_9PEZI</name>